<dbReference type="Gene3D" id="1.10.260.40">
    <property type="entry name" value="lambda repressor-like DNA-binding domains"/>
    <property type="match status" value="1"/>
</dbReference>
<dbReference type="InterPro" id="IPR001387">
    <property type="entry name" value="Cro/C1-type_HTH"/>
</dbReference>
<evidence type="ECO:0000256" key="1">
    <source>
        <dbReference type="ARBA" id="ARBA00023125"/>
    </source>
</evidence>
<dbReference type="RefSeq" id="WP_073555640.1">
    <property type="nucleotide sequence ID" value="NZ_MRCA01000004.1"/>
</dbReference>
<feature type="domain" description="HTH cro/C1-type" evidence="2">
    <location>
        <begin position="17"/>
        <end position="71"/>
    </location>
</feature>
<gene>
    <name evidence="3" type="ORF">NIES592_09750</name>
</gene>
<evidence type="ECO:0000313" key="3">
    <source>
        <dbReference type="EMBL" id="OKH14341.1"/>
    </source>
</evidence>
<organism evidence="3 4">
    <name type="scientific">Fischerella major NIES-592</name>
    <dbReference type="NCBI Taxonomy" id="210994"/>
    <lineage>
        <taxon>Bacteria</taxon>
        <taxon>Bacillati</taxon>
        <taxon>Cyanobacteriota</taxon>
        <taxon>Cyanophyceae</taxon>
        <taxon>Nostocales</taxon>
        <taxon>Hapalosiphonaceae</taxon>
        <taxon>Fischerella</taxon>
    </lineage>
</organism>
<reference evidence="3 4" key="1">
    <citation type="submission" date="2016-11" db="EMBL/GenBank/DDBJ databases">
        <title>Draft Genome Sequences of Nine Cyanobacterial Strains from Diverse Habitats.</title>
        <authorList>
            <person name="Zhu T."/>
            <person name="Hou S."/>
            <person name="Lu X."/>
            <person name="Hess W.R."/>
        </authorList>
    </citation>
    <scope>NUCLEOTIDE SEQUENCE [LARGE SCALE GENOMIC DNA]</scope>
    <source>
        <strain evidence="3 4">NIES-592</strain>
    </source>
</reference>
<dbReference type="PANTHER" id="PTHR36924">
    <property type="entry name" value="ANTITOXIN HIGA-1"/>
    <property type="match status" value="1"/>
</dbReference>
<dbReference type="EMBL" id="MRCA01000004">
    <property type="protein sequence ID" value="OKH14341.1"/>
    <property type="molecule type" value="Genomic_DNA"/>
</dbReference>
<dbReference type="InterPro" id="IPR013430">
    <property type="entry name" value="Toxin_antidote_HigA"/>
</dbReference>
<dbReference type="Pfam" id="PF01381">
    <property type="entry name" value="HTH_3"/>
    <property type="match status" value="1"/>
</dbReference>
<keyword evidence="4" id="KW-1185">Reference proteome</keyword>
<evidence type="ECO:0000259" key="2">
    <source>
        <dbReference type="PROSITE" id="PS50943"/>
    </source>
</evidence>
<accession>A0A1U7H0D5</accession>
<comment type="caution">
    <text evidence="3">The sequence shown here is derived from an EMBL/GenBank/DDBJ whole genome shotgun (WGS) entry which is preliminary data.</text>
</comment>
<evidence type="ECO:0000313" key="4">
    <source>
        <dbReference type="Proteomes" id="UP000186391"/>
    </source>
</evidence>
<keyword evidence="1" id="KW-0238">DNA-binding</keyword>
<proteinExistence type="predicted"/>
<dbReference type="GO" id="GO:0003677">
    <property type="term" value="F:DNA binding"/>
    <property type="evidence" value="ECO:0007669"/>
    <property type="project" value="UniProtKB-KW"/>
</dbReference>
<dbReference type="SMART" id="SM00530">
    <property type="entry name" value="HTH_XRE"/>
    <property type="match status" value="1"/>
</dbReference>
<dbReference type="PROSITE" id="PS50943">
    <property type="entry name" value="HTH_CROC1"/>
    <property type="match status" value="1"/>
</dbReference>
<dbReference type="CDD" id="cd00093">
    <property type="entry name" value="HTH_XRE"/>
    <property type="match status" value="1"/>
</dbReference>
<sequence>MSQKLTPARVPTPGKILSRELEARGWTQKDLAEIMGRPVQTINEIIRGSKQITPETAIELSQALGTSAEFWTNLEAKYRLHLVGKEKKEQDIARKSRLYRQKAANWLIEPQAFKAFICGIKKYFSRQAIEEFAYTYRTHPGIILGRLQHDKLVDHKNLRSLLVKVSPHLENWIDN</sequence>
<dbReference type="SUPFAM" id="SSF47413">
    <property type="entry name" value="lambda repressor-like DNA-binding domains"/>
    <property type="match status" value="1"/>
</dbReference>
<dbReference type="Proteomes" id="UP000186391">
    <property type="component" value="Unassembled WGS sequence"/>
</dbReference>
<name>A0A1U7H0D5_9CYAN</name>
<protein>
    <submittedName>
        <fullName evidence="3">Addiction module antidote protein, HigA family</fullName>
    </submittedName>
</protein>
<dbReference type="InterPro" id="IPR010982">
    <property type="entry name" value="Lambda_DNA-bd_dom_sf"/>
</dbReference>
<dbReference type="OrthoDB" id="9796786at2"/>
<dbReference type="AlphaFoldDB" id="A0A1U7H0D5"/>
<dbReference type="NCBIfam" id="TIGR02607">
    <property type="entry name" value="antidote_HigA"/>
    <property type="match status" value="1"/>
</dbReference>
<dbReference type="PANTHER" id="PTHR36924:SF1">
    <property type="entry name" value="ANTITOXIN HIGA-1"/>
    <property type="match status" value="1"/>
</dbReference>